<dbReference type="AlphaFoldDB" id="A0A7X0DCT3"/>
<name>A0A7X0DCT3_9HYPH</name>
<organism evidence="1 2">
    <name type="scientific">Pseudorhizobium flavum</name>
    <dbReference type="NCBI Taxonomy" id="1335061"/>
    <lineage>
        <taxon>Bacteria</taxon>
        <taxon>Pseudomonadati</taxon>
        <taxon>Pseudomonadota</taxon>
        <taxon>Alphaproteobacteria</taxon>
        <taxon>Hyphomicrobiales</taxon>
        <taxon>Rhizobiaceae</taxon>
        <taxon>Rhizobium/Agrobacterium group</taxon>
        <taxon>Pseudorhizobium</taxon>
    </lineage>
</organism>
<dbReference type="Pfam" id="PF06169">
    <property type="entry name" value="DUF982"/>
    <property type="match status" value="1"/>
</dbReference>
<gene>
    <name evidence="1" type="ORF">HNQ75_001270</name>
</gene>
<dbReference type="Proteomes" id="UP000535501">
    <property type="component" value="Unassembled WGS sequence"/>
</dbReference>
<dbReference type="InterPro" id="IPR010385">
    <property type="entry name" value="DUF982"/>
</dbReference>
<sequence>MPVDLWDRSVELMIDSQDHFRCVSNSREAFECLSTCWPTKNGKWFAVARKRCMQALEGEGDPAEAEAAFIKAAEEAGILRN</sequence>
<reference evidence="1 2" key="1">
    <citation type="submission" date="2020-08" db="EMBL/GenBank/DDBJ databases">
        <title>Genomic Encyclopedia of Type Strains, Phase IV (KMG-IV): sequencing the most valuable type-strain genomes for metagenomic binning, comparative biology and taxonomic classification.</title>
        <authorList>
            <person name="Goeker M."/>
        </authorList>
    </citation>
    <scope>NUCLEOTIDE SEQUENCE [LARGE SCALE GENOMIC DNA]</scope>
    <source>
        <strain evidence="1 2">DSM 102134</strain>
    </source>
</reference>
<evidence type="ECO:0000313" key="2">
    <source>
        <dbReference type="Proteomes" id="UP000535501"/>
    </source>
</evidence>
<comment type="caution">
    <text evidence="1">The sequence shown here is derived from an EMBL/GenBank/DDBJ whole genome shotgun (WGS) entry which is preliminary data.</text>
</comment>
<dbReference type="Gene3D" id="6.10.250.730">
    <property type="match status" value="1"/>
</dbReference>
<evidence type="ECO:0008006" key="3">
    <source>
        <dbReference type="Google" id="ProtNLM"/>
    </source>
</evidence>
<keyword evidence="2" id="KW-1185">Reference proteome</keyword>
<accession>A0A7X0DCT3</accession>
<protein>
    <recommendedName>
        <fullName evidence="3">DUF982 domain-containing protein</fullName>
    </recommendedName>
</protein>
<dbReference type="RefSeq" id="WP_077547261.1">
    <property type="nucleotide sequence ID" value="NZ_CANLQM010000003.1"/>
</dbReference>
<evidence type="ECO:0000313" key="1">
    <source>
        <dbReference type="EMBL" id="MBB6179316.1"/>
    </source>
</evidence>
<dbReference type="EMBL" id="JACHEJ010000002">
    <property type="protein sequence ID" value="MBB6179316.1"/>
    <property type="molecule type" value="Genomic_DNA"/>
</dbReference>
<proteinExistence type="predicted"/>